<sequence>MRIVHYLNHTCLGNGHVAVAVDLACDQVNAGHDVYVVSGYGDLDALLVRNGVKVIQFGDSKGPLKLGIMAWRFWRAVRRIKPDVVNAHMVYAALSARIVSLWQRFGLVTTVHNSFDEQANLMRVGDRVITVSEAVGEDMHARGIPRAKLRTVTNGTVGGVRRPVFFGTPVSLQHPAIVTVCGLHSRKGVDYLIDAFAMVRKRYPGAHLYLVGGGPEQADFEARAEASGSGHHIHFMGYRDDPRDVLASADLFVLASLRDPCPLVIFEAREMGNPIIASAVDGIPAALGHGQRGVLVPPADSDALAREMTRLLGDERLRETLSSAARENIAEISVRRMSQETLAVYRETLPPGLREAEEQAPKVRPRRALPQDGVAETGGGRG</sequence>
<dbReference type="InterPro" id="IPR028098">
    <property type="entry name" value="Glyco_trans_4-like_N"/>
</dbReference>
<name>A0ABT0AI37_9SPHN</name>
<dbReference type="PANTHER" id="PTHR12526">
    <property type="entry name" value="GLYCOSYLTRANSFERASE"/>
    <property type="match status" value="1"/>
</dbReference>
<dbReference type="RefSeq" id="WP_243803119.1">
    <property type="nucleotide sequence ID" value="NZ_JALHAT010000068.1"/>
</dbReference>
<dbReference type="Gene3D" id="3.40.50.2000">
    <property type="entry name" value="Glycogen Phosphorylase B"/>
    <property type="match status" value="2"/>
</dbReference>
<dbReference type="EMBL" id="JALHAT010000068">
    <property type="protein sequence ID" value="MCJ1962863.1"/>
    <property type="molecule type" value="Genomic_DNA"/>
</dbReference>
<accession>A0ABT0AI37</accession>
<evidence type="ECO:0000313" key="4">
    <source>
        <dbReference type="Proteomes" id="UP001162802"/>
    </source>
</evidence>
<feature type="domain" description="Glycosyltransferase subfamily 4-like N-terminal" evidence="2">
    <location>
        <begin position="14"/>
        <end position="155"/>
    </location>
</feature>
<organism evidence="3 4">
    <name type="scientific">Novosphingobium mangrovi</name>
    <name type="common">ex Hu et al. 2023</name>
    <dbReference type="NCBI Taxonomy" id="2930094"/>
    <lineage>
        <taxon>Bacteria</taxon>
        <taxon>Pseudomonadati</taxon>
        <taxon>Pseudomonadota</taxon>
        <taxon>Alphaproteobacteria</taxon>
        <taxon>Sphingomonadales</taxon>
        <taxon>Sphingomonadaceae</taxon>
        <taxon>Novosphingobium</taxon>
    </lineage>
</organism>
<gene>
    <name evidence="3" type="ORF">MTR65_19435</name>
</gene>
<dbReference type="Pfam" id="PF13439">
    <property type="entry name" value="Glyco_transf_4"/>
    <property type="match status" value="1"/>
</dbReference>
<dbReference type="Proteomes" id="UP001162802">
    <property type="component" value="Unassembled WGS sequence"/>
</dbReference>
<dbReference type="CDD" id="cd03801">
    <property type="entry name" value="GT4_PimA-like"/>
    <property type="match status" value="1"/>
</dbReference>
<evidence type="ECO:0000313" key="3">
    <source>
        <dbReference type="EMBL" id="MCJ1962863.1"/>
    </source>
</evidence>
<proteinExistence type="predicted"/>
<keyword evidence="4" id="KW-1185">Reference proteome</keyword>
<protein>
    <submittedName>
        <fullName evidence="3">Glycosyltransferase family 4 protein</fullName>
    </submittedName>
</protein>
<dbReference type="Pfam" id="PF13692">
    <property type="entry name" value="Glyco_trans_1_4"/>
    <property type="match status" value="1"/>
</dbReference>
<comment type="caution">
    <text evidence="3">The sequence shown here is derived from an EMBL/GenBank/DDBJ whole genome shotgun (WGS) entry which is preliminary data.</text>
</comment>
<evidence type="ECO:0000256" key="1">
    <source>
        <dbReference type="SAM" id="MobiDB-lite"/>
    </source>
</evidence>
<feature type="region of interest" description="Disordered" evidence="1">
    <location>
        <begin position="349"/>
        <end position="382"/>
    </location>
</feature>
<evidence type="ECO:0000259" key="2">
    <source>
        <dbReference type="Pfam" id="PF13439"/>
    </source>
</evidence>
<dbReference type="PANTHER" id="PTHR12526:SF630">
    <property type="entry name" value="GLYCOSYLTRANSFERASE"/>
    <property type="match status" value="1"/>
</dbReference>
<dbReference type="SUPFAM" id="SSF53756">
    <property type="entry name" value="UDP-Glycosyltransferase/glycogen phosphorylase"/>
    <property type="match status" value="1"/>
</dbReference>
<reference evidence="3" key="1">
    <citation type="submission" date="2022-03" db="EMBL/GenBank/DDBJ databases">
        <title>Identification of a novel bacterium isolated from mangrove sediments.</title>
        <authorList>
            <person name="Pan X."/>
        </authorList>
    </citation>
    <scope>NUCLEOTIDE SEQUENCE</scope>
    <source>
        <strain evidence="3">B2637</strain>
    </source>
</reference>